<evidence type="ECO:0000256" key="2">
    <source>
        <dbReference type="RuleBase" id="RU003707"/>
    </source>
</evidence>
<evidence type="ECO:0000256" key="1">
    <source>
        <dbReference type="ARBA" id="ARBA00005254"/>
    </source>
</evidence>
<dbReference type="PROSITE" id="PS00166">
    <property type="entry name" value="ENOYL_COA_HYDRATASE"/>
    <property type="match status" value="1"/>
</dbReference>
<protein>
    <submittedName>
        <fullName evidence="3">Enoyl-CoA hydratase/isomerase family protein</fullName>
    </submittedName>
</protein>
<comment type="similarity">
    <text evidence="1 2">Belongs to the enoyl-CoA hydratase/isomerase family.</text>
</comment>
<evidence type="ECO:0000313" key="4">
    <source>
        <dbReference type="Proteomes" id="UP001596116"/>
    </source>
</evidence>
<dbReference type="InterPro" id="IPR018376">
    <property type="entry name" value="Enoyl-CoA_hyd/isom_CS"/>
</dbReference>
<keyword evidence="4" id="KW-1185">Reference proteome</keyword>
<dbReference type="Pfam" id="PF00378">
    <property type="entry name" value="ECH_1"/>
    <property type="match status" value="1"/>
</dbReference>
<reference evidence="3 4" key="1">
    <citation type="submission" date="2024-09" db="EMBL/GenBank/DDBJ databases">
        <authorList>
            <person name="Zhang Z.-H."/>
        </authorList>
    </citation>
    <scope>NUCLEOTIDE SEQUENCE [LARGE SCALE GENOMIC DNA]</scope>
    <source>
        <strain evidence="3 4">HHTR114</strain>
    </source>
</reference>
<dbReference type="SUPFAM" id="SSF52096">
    <property type="entry name" value="ClpP/crotonase"/>
    <property type="match status" value="1"/>
</dbReference>
<proteinExistence type="inferred from homology"/>
<dbReference type="InterPro" id="IPR001753">
    <property type="entry name" value="Enoyl-CoA_hydra/iso"/>
</dbReference>
<dbReference type="InterPro" id="IPR029045">
    <property type="entry name" value="ClpP/crotonase-like_dom_sf"/>
</dbReference>
<evidence type="ECO:0000313" key="3">
    <source>
        <dbReference type="EMBL" id="MFC6034014.1"/>
    </source>
</evidence>
<dbReference type="PANTHER" id="PTHR42964:SF1">
    <property type="entry name" value="POLYKETIDE BIOSYNTHESIS ENOYL-COA HYDRATASE PKSH-RELATED"/>
    <property type="match status" value="1"/>
</dbReference>
<sequence length="278" mass="29266">MTALPELDDLLLSRRQSALVVTLNRPQAKNAINFAIMDGLMTLCDWLEGNREIRMVVLRGAGGSFCAGGDIKEFGQMVMASEPPDGTADPIAQSNRVFGDVLLKLDAIPQALVTLVEGSAFGGANGFISVSDVAIAEAHARFSLSETTLGVPPAQIGPFLVRRMGLCNARRLGLTGAHFGAQEACRIGLIDRVVNGDAGIEGALAETLSSIGRCEPEANAATKAIFNRAAAPIDPVQLDEAAEDFARCLRGEGRKGAMAFAQKATPPWLEAFSATKQA</sequence>
<dbReference type="Gene3D" id="1.10.12.10">
    <property type="entry name" value="Lyase 2-enoyl-coa Hydratase, Chain A, domain 2"/>
    <property type="match status" value="1"/>
</dbReference>
<comment type="caution">
    <text evidence="3">The sequence shown here is derived from an EMBL/GenBank/DDBJ whole genome shotgun (WGS) entry which is preliminary data.</text>
</comment>
<gene>
    <name evidence="3" type="ORF">ACFMB1_00585</name>
</gene>
<dbReference type="Gene3D" id="3.90.226.10">
    <property type="entry name" value="2-enoyl-CoA Hydratase, Chain A, domain 1"/>
    <property type="match status" value="1"/>
</dbReference>
<dbReference type="Proteomes" id="UP001596116">
    <property type="component" value="Unassembled WGS sequence"/>
</dbReference>
<organism evidence="3 4">
    <name type="scientific">Hyphococcus aureus</name>
    <dbReference type="NCBI Taxonomy" id="2666033"/>
    <lineage>
        <taxon>Bacteria</taxon>
        <taxon>Pseudomonadati</taxon>
        <taxon>Pseudomonadota</taxon>
        <taxon>Alphaproteobacteria</taxon>
        <taxon>Parvularculales</taxon>
        <taxon>Parvularculaceae</taxon>
        <taxon>Hyphococcus</taxon>
    </lineage>
</organism>
<dbReference type="RefSeq" id="WP_379880693.1">
    <property type="nucleotide sequence ID" value="NZ_JBHPON010000001.1"/>
</dbReference>
<dbReference type="InterPro" id="IPR014748">
    <property type="entry name" value="Enoyl-CoA_hydra_C"/>
</dbReference>
<dbReference type="PANTHER" id="PTHR42964">
    <property type="entry name" value="ENOYL-COA HYDRATASE"/>
    <property type="match status" value="1"/>
</dbReference>
<name>A0ABW1KQX1_9PROT</name>
<dbReference type="EMBL" id="JBHPON010000001">
    <property type="protein sequence ID" value="MFC6034014.1"/>
    <property type="molecule type" value="Genomic_DNA"/>
</dbReference>
<dbReference type="CDD" id="cd06558">
    <property type="entry name" value="crotonase-like"/>
    <property type="match status" value="1"/>
</dbReference>
<accession>A0ABW1KQX1</accession>
<dbReference type="InterPro" id="IPR051683">
    <property type="entry name" value="Enoyl-CoA_Hydratase/Isomerase"/>
</dbReference>